<dbReference type="EMBL" id="ABCP01000013">
    <property type="protein sequence ID" value="EDM47744.1"/>
    <property type="molecule type" value="Genomic_DNA"/>
</dbReference>
<comment type="caution">
    <text evidence="1">The sequence shown here is derived from an EMBL/GenBank/DDBJ whole genome shotgun (WGS) entry which is preliminary data.</text>
</comment>
<gene>
    <name evidence="1" type="ORF">MDG893_20529</name>
</gene>
<dbReference type="AlphaFoldDB" id="A6F0I3"/>
<dbReference type="Proteomes" id="UP000005856">
    <property type="component" value="Unassembled WGS sequence"/>
</dbReference>
<sequence length="66" mass="7303">MLAGLLTMLLTVIFAWIRFDGMAGIIAAGRPRHNVTPGLIVGMESAKRGIQRRRGIVNRRLMAMLI</sequence>
<evidence type="ECO:0000313" key="1">
    <source>
        <dbReference type="EMBL" id="EDM47744.1"/>
    </source>
</evidence>
<reference evidence="1 2" key="1">
    <citation type="submission" date="2007-06" db="EMBL/GenBank/DDBJ databases">
        <authorList>
            <person name="Green D."/>
            <person name="Ferriera S."/>
            <person name="Johnson J."/>
            <person name="Kravitz S."/>
            <person name="Beeson K."/>
            <person name="Sutton G."/>
            <person name="Rogers Y.-H."/>
            <person name="Friedman R."/>
            <person name="Frazier M."/>
            <person name="Venter J.C."/>
        </authorList>
    </citation>
    <scope>NUCLEOTIDE SEQUENCE [LARGE SCALE GENOMIC DNA]</scope>
    <source>
        <strain evidence="1 2">DG893</strain>
    </source>
</reference>
<keyword evidence="2" id="KW-1185">Reference proteome</keyword>
<evidence type="ECO:0000313" key="2">
    <source>
        <dbReference type="Proteomes" id="UP000005856"/>
    </source>
</evidence>
<name>A6F0I3_9GAMM</name>
<proteinExistence type="predicted"/>
<dbReference type="STRING" id="443152.MDG893_20529"/>
<protein>
    <submittedName>
        <fullName evidence="1">Uncharacterized protein</fullName>
    </submittedName>
</protein>
<accession>A6F0I3</accession>
<organism evidence="1 2">
    <name type="scientific">Marinobacter algicola DG893</name>
    <dbReference type="NCBI Taxonomy" id="443152"/>
    <lineage>
        <taxon>Bacteria</taxon>
        <taxon>Pseudomonadati</taxon>
        <taxon>Pseudomonadota</taxon>
        <taxon>Gammaproteobacteria</taxon>
        <taxon>Pseudomonadales</taxon>
        <taxon>Marinobacteraceae</taxon>
        <taxon>Marinobacter</taxon>
    </lineage>
</organism>